<dbReference type="InterPro" id="IPR014721">
    <property type="entry name" value="Ribsml_uS5_D2-typ_fold_subgr"/>
</dbReference>
<evidence type="ECO:0000259" key="3">
    <source>
        <dbReference type="Pfam" id="PF00288"/>
    </source>
</evidence>
<dbReference type="RefSeq" id="WP_090229849.1">
    <property type="nucleotide sequence ID" value="NZ_FNJC01000004.1"/>
</dbReference>
<dbReference type="NCBIfam" id="TIGR00144">
    <property type="entry name" value="beta_RFAP_syn"/>
    <property type="match status" value="1"/>
</dbReference>
<dbReference type="SUPFAM" id="SSF54211">
    <property type="entry name" value="Ribosomal protein S5 domain 2-like"/>
    <property type="match status" value="1"/>
</dbReference>
<dbReference type="Pfam" id="PF08544">
    <property type="entry name" value="GHMP_kinases_C"/>
    <property type="match status" value="1"/>
</dbReference>
<feature type="domain" description="GHMP kinase N-terminal" evidence="3">
    <location>
        <begin position="79"/>
        <end position="148"/>
    </location>
</feature>
<keyword evidence="6" id="KW-1185">Reference proteome</keyword>
<proteinExistence type="predicted"/>
<dbReference type="InterPro" id="IPR020568">
    <property type="entry name" value="Ribosomal_Su5_D2-typ_SF"/>
</dbReference>
<evidence type="ECO:0000313" key="5">
    <source>
        <dbReference type="EMBL" id="SDP43241.1"/>
    </source>
</evidence>
<dbReference type="InterPro" id="IPR013750">
    <property type="entry name" value="GHMP_kinase_C_dom"/>
</dbReference>
<accession>A0A1H0SNB9</accession>
<dbReference type="InterPro" id="IPR006204">
    <property type="entry name" value="GHMP_kinase_N_dom"/>
</dbReference>
<dbReference type="Proteomes" id="UP000198795">
    <property type="component" value="Unassembled WGS sequence"/>
</dbReference>
<evidence type="ECO:0000256" key="2">
    <source>
        <dbReference type="ARBA" id="ARBA00022777"/>
    </source>
</evidence>
<evidence type="ECO:0000313" key="6">
    <source>
        <dbReference type="Proteomes" id="UP000198795"/>
    </source>
</evidence>
<gene>
    <name evidence="5" type="ORF">SAMN04488061_2975</name>
</gene>
<dbReference type="PANTHER" id="PTHR20861:SF6">
    <property type="entry name" value="BETA-RIBOFURANOSYLPHENOL 5'-PHOSPHATE SYNTHASE"/>
    <property type="match status" value="1"/>
</dbReference>
<dbReference type="Gene3D" id="3.30.230.10">
    <property type="match status" value="1"/>
</dbReference>
<dbReference type="Pfam" id="PF00288">
    <property type="entry name" value="GHMP_kinases_N"/>
    <property type="match status" value="1"/>
</dbReference>
<dbReference type="InterPro" id="IPR004422">
    <property type="entry name" value="RFAP_synthase"/>
</dbReference>
<evidence type="ECO:0000259" key="4">
    <source>
        <dbReference type="Pfam" id="PF08544"/>
    </source>
</evidence>
<keyword evidence="1" id="KW-0808">Transferase</keyword>
<dbReference type="EMBL" id="FNJC01000004">
    <property type="protein sequence ID" value="SDP43241.1"/>
    <property type="molecule type" value="Genomic_DNA"/>
</dbReference>
<keyword evidence="2" id="KW-0418">Kinase</keyword>
<name>A0A1H0SNB9_9HYPH</name>
<reference evidence="5 6" key="1">
    <citation type="submission" date="2016-10" db="EMBL/GenBank/DDBJ databases">
        <authorList>
            <person name="Varghese N."/>
            <person name="Submissions S."/>
        </authorList>
    </citation>
    <scope>NUCLEOTIDE SEQUENCE [LARGE SCALE GENOMIC DNA]</scope>
    <source>
        <strain evidence="5 6">CGMCC 1.6497</strain>
    </source>
</reference>
<comment type="caution">
    <text evidence="5">The sequence shown here is derived from an EMBL/GenBank/DDBJ whole genome shotgun (WGS) entry which is preliminary data.</text>
</comment>
<dbReference type="PANTHER" id="PTHR20861">
    <property type="entry name" value="HOMOSERINE/4-DIPHOSPHOCYTIDYL-2-C-METHYL-D-ERYTHRITOL KINASE"/>
    <property type="match status" value="1"/>
</dbReference>
<sequence>MSAIAEGSKSIAKTLKSRVDSVHIVAPARLHLGFLDLNGGLGRQFGSIGLALDTPVTELTLRRANYDAAEGVEQHRSARALKHFKAALNIDGNYHLDVARAIPAHAGLGSGTQLALAIGVALKTLEQQHITAVELAEVIGRGARSAIGMAAFEAGGFVVDGGRGRSSTPPPVVFRGDFPADWRIMLVKDPERAGVHGDTETEAFANLDGMTPEESGALCRLMMMQLLPALIEQDIANFGSALSKIQEVVGRQFAVAQGGIWASPAVESIVKKMADLGAVGIGQSSWGPTGFAFVPSQAVADSLYQSLIDDAKRLDLEIDIVRGRNHGASIQF</sequence>
<organism evidence="5 6">
    <name type="scientific">Filomicrobium insigne</name>
    <dbReference type="NCBI Taxonomy" id="418854"/>
    <lineage>
        <taxon>Bacteria</taxon>
        <taxon>Pseudomonadati</taxon>
        <taxon>Pseudomonadota</taxon>
        <taxon>Alphaproteobacteria</taxon>
        <taxon>Hyphomicrobiales</taxon>
        <taxon>Hyphomicrobiaceae</taxon>
        <taxon>Filomicrobium</taxon>
    </lineage>
</organism>
<evidence type="ECO:0000256" key="1">
    <source>
        <dbReference type="ARBA" id="ARBA00022679"/>
    </source>
</evidence>
<feature type="domain" description="GHMP kinase C-terminal" evidence="4">
    <location>
        <begin position="226"/>
        <end position="307"/>
    </location>
</feature>
<protein>
    <submittedName>
        <fullName evidence="5">Beta-RFAP synthase</fullName>
    </submittedName>
</protein>
<dbReference type="PIRSF" id="PIRSF004884">
    <property type="entry name" value="Sugar_kin_arch"/>
    <property type="match status" value="1"/>
</dbReference>